<feature type="transmembrane region" description="Helical" evidence="1">
    <location>
        <begin position="33"/>
        <end position="55"/>
    </location>
</feature>
<keyword evidence="1" id="KW-0812">Transmembrane</keyword>
<comment type="caution">
    <text evidence="2">The sequence shown here is derived from an EMBL/GenBank/DDBJ whole genome shotgun (WGS) entry which is preliminary data.</text>
</comment>
<dbReference type="EMBL" id="BMAO01037616">
    <property type="protein sequence ID" value="GFR19009.1"/>
    <property type="molecule type" value="Genomic_DNA"/>
</dbReference>
<protein>
    <submittedName>
        <fullName evidence="2">Uncharacterized protein</fullName>
    </submittedName>
</protein>
<evidence type="ECO:0000256" key="1">
    <source>
        <dbReference type="SAM" id="Phobius"/>
    </source>
</evidence>
<evidence type="ECO:0000313" key="2">
    <source>
        <dbReference type="EMBL" id="GFR19009.1"/>
    </source>
</evidence>
<name>A0A8X6IBJ0_TRICU</name>
<reference evidence="2" key="1">
    <citation type="submission" date="2020-07" db="EMBL/GenBank/DDBJ databases">
        <title>Multicomponent nature underlies the extraordinary mechanical properties of spider dragline silk.</title>
        <authorList>
            <person name="Kono N."/>
            <person name="Nakamura H."/>
            <person name="Mori M."/>
            <person name="Yoshida Y."/>
            <person name="Ohtoshi R."/>
            <person name="Malay A.D."/>
            <person name="Moran D.A.P."/>
            <person name="Tomita M."/>
            <person name="Numata K."/>
            <person name="Arakawa K."/>
        </authorList>
    </citation>
    <scope>NUCLEOTIDE SEQUENCE</scope>
</reference>
<gene>
    <name evidence="2" type="ORF">TNCT_580211</name>
</gene>
<evidence type="ECO:0000313" key="3">
    <source>
        <dbReference type="Proteomes" id="UP000887116"/>
    </source>
</evidence>
<sequence length="168" mass="18790">MVKDLWTLTRGVDSIAWIVSVNLSPSRSLKTSYGLTVVVWCVMSSGLLCQVRLLMWRVMQSNSRTQGAADVKWTFCERRELLPAWKCHPRPVRGQRSRGSCLKPSCCSPKDADSVALRRFAVTQSEQGQSRLPGLALVVRVSILIPLVIPDSLLLLHLSISDINQLLY</sequence>
<keyword evidence="1" id="KW-1133">Transmembrane helix</keyword>
<keyword evidence="3" id="KW-1185">Reference proteome</keyword>
<keyword evidence="1" id="KW-0472">Membrane</keyword>
<organism evidence="2 3">
    <name type="scientific">Trichonephila clavata</name>
    <name type="common">Joro spider</name>
    <name type="synonym">Nephila clavata</name>
    <dbReference type="NCBI Taxonomy" id="2740835"/>
    <lineage>
        <taxon>Eukaryota</taxon>
        <taxon>Metazoa</taxon>
        <taxon>Ecdysozoa</taxon>
        <taxon>Arthropoda</taxon>
        <taxon>Chelicerata</taxon>
        <taxon>Arachnida</taxon>
        <taxon>Araneae</taxon>
        <taxon>Araneomorphae</taxon>
        <taxon>Entelegynae</taxon>
        <taxon>Araneoidea</taxon>
        <taxon>Nephilidae</taxon>
        <taxon>Trichonephila</taxon>
    </lineage>
</organism>
<proteinExistence type="predicted"/>
<dbReference type="Proteomes" id="UP000887116">
    <property type="component" value="Unassembled WGS sequence"/>
</dbReference>
<dbReference type="AlphaFoldDB" id="A0A8X6IBJ0"/>
<accession>A0A8X6IBJ0</accession>